<dbReference type="PROSITE" id="PS00963">
    <property type="entry name" value="RIBOSOMAL_S2_2"/>
    <property type="match status" value="1"/>
</dbReference>
<evidence type="ECO:0000256" key="4">
    <source>
        <dbReference type="ARBA" id="ARBA00035256"/>
    </source>
</evidence>
<name>A0A259U2Z1_9BACT</name>
<reference evidence="8 9" key="1">
    <citation type="submission" date="2016-11" db="EMBL/GenBank/DDBJ databases">
        <title>Study of marine rhodopsin-containing bacteria.</title>
        <authorList>
            <person name="Yoshizawa S."/>
            <person name="Kumagai Y."/>
            <person name="Kogure K."/>
        </authorList>
    </citation>
    <scope>NUCLEOTIDE SEQUENCE [LARGE SCALE GENOMIC DNA]</scope>
    <source>
        <strain evidence="8 9">SG-29</strain>
    </source>
</reference>
<dbReference type="PRINTS" id="PR00395">
    <property type="entry name" value="RIBOSOMALS2"/>
</dbReference>
<dbReference type="InterPro" id="IPR023591">
    <property type="entry name" value="Ribosomal_uS2_flav_dom_sf"/>
</dbReference>
<evidence type="ECO:0000313" key="9">
    <source>
        <dbReference type="Proteomes" id="UP000216446"/>
    </source>
</evidence>
<comment type="similarity">
    <text evidence="1 5 6">Belongs to the universal ribosomal protein uS2 family.</text>
</comment>
<evidence type="ECO:0000256" key="3">
    <source>
        <dbReference type="ARBA" id="ARBA00023274"/>
    </source>
</evidence>
<evidence type="ECO:0000256" key="7">
    <source>
        <dbReference type="SAM" id="MobiDB-lite"/>
    </source>
</evidence>
<dbReference type="FunFam" id="1.10.287.610:FF:000001">
    <property type="entry name" value="30S ribosomal protein S2"/>
    <property type="match status" value="1"/>
</dbReference>
<dbReference type="InterPro" id="IPR001865">
    <property type="entry name" value="Ribosomal_uS2"/>
</dbReference>
<dbReference type="SUPFAM" id="SSF52313">
    <property type="entry name" value="Ribosomal protein S2"/>
    <property type="match status" value="1"/>
</dbReference>
<dbReference type="InterPro" id="IPR018130">
    <property type="entry name" value="Ribosomal_uS2_CS"/>
</dbReference>
<dbReference type="PANTHER" id="PTHR12534:SF0">
    <property type="entry name" value="SMALL RIBOSOMAL SUBUNIT PROTEIN US2M"/>
    <property type="match status" value="1"/>
</dbReference>
<dbReference type="RefSeq" id="WP_094550447.1">
    <property type="nucleotide sequence ID" value="NZ_MQWB01000001.1"/>
</dbReference>
<sequence length="275" mass="30352">MPRASIEDLLRAGAHFGHLTSRWNPKMASYIFMERNGIHIIDLKQTQARLEEAAEAAGRFAGRGKEILFVGTKKQAQATVKEHAERAGMPFVVDRWQGGMLTNFQTVKKSLRRMETLQRQESDGTTAQLKKKERLMRTRELEKLDRVLGGISHMNKLPGALFVVDIKREHIAVDEAKKLNIPVIALVDTNTDPDLVDYPIPANDDAMRSVSLFTGIIADAVTEGAQAAKAQKDAAKAEAESRLADQVKEAAKPEETKEEAPVSMADAEKAPEAKA</sequence>
<dbReference type="HAMAP" id="MF_00291_B">
    <property type="entry name" value="Ribosomal_uS2_B"/>
    <property type="match status" value="1"/>
</dbReference>
<accession>A0A259U2Z1</accession>
<dbReference type="InParanoid" id="A0A259U2Z1"/>
<evidence type="ECO:0000256" key="6">
    <source>
        <dbReference type="RuleBase" id="RU003631"/>
    </source>
</evidence>
<dbReference type="PROSITE" id="PS00962">
    <property type="entry name" value="RIBOSOMAL_S2_1"/>
    <property type="match status" value="1"/>
</dbReference>
<gene>
    <name evidence="5" type="primary">rpsB</name>
    <name evidence="8" type="ORF">BSZ36_15240</name>
</gene>
<keyword evidence="2 5" id="KW-0689">Ribosomal protein</keyword>
<dbReference type="Pfam" id="PF00318">
    <property type="entry name" value="Ribosomal_S2"/>
    <property type="match status" value="1"/>
</dbReference>
<dbReference type="Gene3D" id="1.10.287.610">
    <property type="entry name" value="Helix hairpin bin"/>
    <property type="match status" value="1"/>
</dbReference>
<dbReference type="EMBL" id="MQWB01000001">
    <property type="protein sequence ID" value="OZC04217.1"/>
    <property type="molecule type" value="Genomic_DNA"/>
</dbReference>
<dbReference type="GO" id="GO:0022627">
    <property type="term" value="C:cytosolic small ribosomal subunit"/>
    <property type="evidence" value="ECO:0007669"/>
    <property type="project" value="TreeGrafter"/>
</dbReference>
<proteinExistence type="inferred from homology"/>
<dbReference type="CDD" id="cd01425">
    <property type="entry name" value="RPS2"/>
    <property type="match status" value="1"/>
</dbReference>
<evidence type="ECO:0000313" key="8">
    <source>
        <dbReference type="EMBL" id="OZC04217.1"/>
    </source>
</evidence>
<dbReference type="AlphaFoldDB" id="A0A259U2Z1"/>
<protein>
    <recommendedName>
        <fullName evidence="4 5">Small ribosomal subunit protein uS2</fullName>
    </recommendedName>
</protein>
<dbReference type="PANTHER" id="PTHR12534">
    <property type="entry name" value="30S RIBOSOMAL PROTEIN S2 PROKARYOTIC AND ORGANELLAR"/>
    <property type="match status" value="1"/>
</dbReference>
<dbReference type="FunCoup" id="A0A259U2Z1">
    <property type="interactions" value="630"/>
</dbReference>
<dbReference type="InterPro" id="IPR005706">
    <property type="entry name" value="Ribosomal_uS2_bac/mit/plastid"/>
</dbReference>
<feature type="region of interest" description="Disordered" evidence="7">
    <location>
        <begin position="230"/>
        <end position="275"/>
    </location>
</feature>
<keyword evidence="9" id="KW-1185">Reference proteome</keyword>
<dbReference type="NCBIfam" id="TIGR01011">
    <property type="entry name" value="rpsB_bact"/>
    <property type="match status" value="1"/>
</dbReference>
<organism evidence="8 9">
    <name type="scientific">Rubricoccus marinus</name>
    <dbReference type="NCBI Taxonomy" id="716817"/>
    <lineage>
        <taxon>Bacteria</taxon>
        <taxon>Pseudomonadati</taxon>
        <taxon>Rhodothermota</taxon>
        <taxon>Rhodothermia</taxon>
        <taxon>Rhodothermales</taxon>
        <taxon>Rubricoccaceae</taxon>
        <taxon>Rubricoccus</taxon>
    </lineage>
</organism>
<evidence type="ECO:0000256" key="2">
    <source>
        <dbReference type="ARBA" id="ARBA00022980"/>
    </source>
</evidence>
<dbReference type="GO" id="GO:0003735">
    <property type="term" value="F:structural constituent of ribosome"/>
    <property type="evidence" value="ECO:0007669"/>
    <property type="project" value="InterPro"/>
</dbReference>
<evidence type="ECO:0000256" key="5">
    <source>
        <dbReference type="HAMAP-Rule" id="MF_00291"/>
    </source>
</evidence>
<dbReference type="GO" id="GO:0006412">
    <property type="term" value="P:translation"/>
    <property type="evidence" value="ECO:0007669"/>
    <property type="project" value="UniProtKB-UniRule"/>
</dbReference>
<dbReference type="Proteomes" id="UP000216446">
    <property type="component" value="Unassembled WGS sequence"/>
</dbReference>
<dbReference type="OrthoDB" id="9808036at2"/>
<comment type="caution">
    <text evidence="8">The sequence shown here is derived from an EMBL/GenBank/DDBJ whole genome shotgun (WGS) entry which is preliminary data.</text>
</comment>
<evidence type="ECO:0000256" key="1">
    <source>
        <dbReference type="ARBA" id="ARBA00006242"/>
    </source>
</evidence>
<dbReference type="Gene3D" id="3.40.50.10490">
    <property type="entry name" value="Glucose-6-phosphate isomerase like protein, domain 1"/>
    <property type="match status" value="1"/>
</dbReference>
<keyword evidence="3 5" id="KW-0687">Ribonucleoprotein</keyword>